<feature type="chain" id="PRO_5021452016" evidence="2">
    <location>
        <begin position="25"/>
        <end position="273"/>
    </location>
</feature>
<evidence type="ECO:0000256" key="1">
    <source>
        <dbReference type="SAM" id="MobiDB-lite"/>
    </source>
</evidence>
<dbReference type="EMBL" id="SUNJ01007922">
    <property type="protein sequence ID" value="TPP61628.1"/>
    <property type="molecule type" value="Genomic_DNA"/>
</dbReference>
<gene>
    <name evidence="3" type="ORF">FGIG_11709</name>
</gene>
<reference evidence="3 4" key="1">
    <citation type="submission" date="2019-04" db="EMBL/GenBank/DDBJ databases">
        <title>Annotation for the trematode Fasciola gigantica.</title>
        <authorList>
            <person name="Choi Y.-J."/>
        </authorList>
    </citation>
    <scope>NUCLEOTIDE SEQUENCE [LARGE SCALE GENOMIC DNA]</scope>
    <source>
        <strain evidence="3">Uganda_cow_1</strain>
    </source>
</reference>
<evidence type="ECO:0000313" key="4">
    <source>
        <dbReference type="Proteomes" id="UP000316759"/>
    </source>
</evidence>
<protein>
    <submittedName>
        <fullName evidence="3">Uncharacterized protein</fullName>
    </submittedName>
</protein>
<evidence type="ECO:0000313" key="3">
    <source>
        <dbReference type="EMBL" id="TPP61628.1"/>
    </source>
</evidence>
<dbReference type="AlphaFoldDB" id="A0A504YUX6"/>
<dbReference type="Proteomes" id="UP000316759">
    <property type="component" value="Unassembled WGS sequence"/>
</dbReference>
<proteinExistence type="predicted"/>
<feature type="signal peptide" evidence="2">
    <location>
        <begin position="1"/>
        <end position="24"/>
    </location>
</feature>
<name>A0A504YUX6_FASGI</name>
<sequence>MKTNDQVKLMLAMHISSLLLQLMALNPRPQSCEKNMSPKEGGAKSPYKPSQVQINVQPSGADKIPVTTNETMAYLESENETTPPDNQTGPVEFDESDAEMNNILSDQKSSDNPALPMITPSGKPTPTIIPQTRESNSCWDGSHLTSVTREKILIREPSLQMMNIKSSTSKTREELKEILEKQLEETRSKNLSHYADILKSTERWRSSSRDMEQTSTTITSKWLDPLRDPEEPRPFGEDIHLTGSLSDSLEEQLEHERELIKVSCGADSSFNFV</sequence>
<accession>A0A504YUX6</accession>
<dbReference type="OrthoDB" id="10620263at2759"/>
<keyword evidence="4" id="KW-1185">Reference proteome</keyword>
<keyword evidence="2" id="KW-0732">Signal</keyword>
<feature type="region of interest" description="Disordered" evidence="1">
    <location>
        <begin position="30"/>
        <end position="50"/>
    </location>
</feature>
<comment type="caution">
    <text evidence="3">The sequence shown here is derived from an EMBL/GenBank/DDBJ whole genome shotgun (WGS) entry which is preliminary data.</text>
</comment>
<organism evidence="3 4">
    <name type="scientific">Fasciola gigantica</name>
    <name type="common">Giant liver fluke</name>
    <dbReference type="NCBI Taxonomy" id="46835"/>
    <lineage>
        <taxon>Eukaryota</taxon>
        <taxon>Metazoa</taxon>
        <taxon>Spiralia</taxon>
        <taxon>Lophotrochozoa</taxon>
        <taxon>Platyhelminthes</taxon>
        <taxon>Trematoda</taxon>
        <taxon>Digenea</taxon>
        <taxon>Plagiorchiida</taxon>
        <taxon>Echinostomata</taxon>
        <taxon>Echinostomatoidea</taxon>
        <taxon>Fasciolidae</taxon>
        <taxon>Fasciola</taxon>
    </lineage>
</organism>
<evidence type="ECO:0000256" key="2">
    <source>
        <dbReference type="SAM" id="SignalP"/>
    </source>
</evidence>